<name>A0A6S7HY24_PARCT</name>
<sequence length="657" mass="74120">MVELLQYFNWTYVSAVYTDDSYGVHGIKLLKSEAKKRGICFATEIQLPVIYNEATYREKIGQLANLNRTDVITLFCIGAAIMPMLNIMAGIIKNFDQIHLFGSEAMGNSWLLDNIAQIKTGFVYTRLISNNIPDYQNYLENLRVENINSNMAALIKLSYEQIMNCTFKNGIKNVQRCNSSQTFGTSLLPGYSFYVSDRVIDAVYVFARGLHQVLKATCPSLSNCEQTTKISGSLLLDTIRNSSFPSVDGRRVDINSEGEVKGGYTFHYVIPGNKIGTWQNINIGSWLGRLKMNASSISVLKSISVKAQCSEPCKDNKIKQRIHDKPVCCWTCVECPAGSIAINETTCYPCGQGYLANKQTRCIKIHEIFYSLDKRISKFLVIPPLVLSVLGMVCLLFTLYIFIKFNDNPLVKASGRELCYLLLTGLLLSFLFPIVCICRPSRFKCQTQFILDSLPLTISLVPIAMKTNRVVRIFDPTRRITNRPSFTRPLPQIILSILLISIQIVLLLALVIMQFPKEKIVYFSSTEVHLVCSTTQTQILFAHMYNSILIIICTYYGFRVRNTPSKFNEAKCIAFAMYALCVMIVAFFVVFVVAATGSSNEILQQAIQSYRVVLLAMVILFCFFAPKVYIVLFPRKILFNEESTAVCNSQTDQVLVR</sequence>
<dbReference type="InterPro" id="IPR017978">
    <property type="entry name" value="GPCR_3_C"/>
</dbReference>
<keyword evidence="9" id="KW-0807">Transducer</keyword>
<dbReference type="InterPro" id="IPR001828">
    <property type="entry name" value="ANF_lig-bd_rcpt"/>
</dbReference>
<reference evidence="10" key="1">
    <citation type="submission" date="2020-04" db="EMBL/GenBank/DDBJ databases">
        <authorList>
            <person name="Alioto T."/>
            <person name="Alioto T."/>
            <person name="Gomez Garrido J."/>
        </authorList>
    </citation>
    <scope>NUCLEOTIDE SEQUENCE</scope>
    <source>
        <strain evidence="10">A484AB</strain>
    </source>
</reference>
<evidence type="ECO:0000256" key="4">
    <source>
        <dbReference type="ARBA" id="ARBA00022989"/>
    </source>
</evidence>
<keyword evidence="2" id="KW-1003">Cell membrane</keyword>
<keyword evidence="8" id="KW-0325">Glycoprotein</keyword>
<accession>A0A6S7HY24</accession>
<keyword evidence="3" id="KW-0812">Transmembrane</keyword>
<protein>
    <submittedName>
        <fullName evidence="10">Metabotropic glutamate receptor 5 isoform X1</fullName>
    </submittedName>
</protein>
<evidence type="ECO:0000256" key="6">
    <source>
        <dbReference type="ARBA" id="ARBA00023136"/>
    </source>
</evidence>
<dbReference type="InterPro" id="IPR011500">
    <property type="entry name" value="GPCR_3_9-Cys_dom"/>
</dbReference>
<dbReference type="OrthoDB" id="425344at2759"/>
<comment type="subcellular location">
    <subcellularLocation>
        <location evidence="1">Cell membrane</location>
        <topology evidence="1">Multi-pass membrane protein</topology>
    </subcellularLocation>
</comment>
<dbReference type="InterPro" id="IPR050726">
    <property type="entry name" value="mGluR"/>
</dbReference>
<evidence type="ECO:0000256" key="7">
    <source>
        <dbReference type="ARBA" id="ARBA00023170"/>
    </source>
</evidence>
<dbReference type="Gene3D" id="2.10.50.30">
    <property type="entry name" value="GPCR, family 3, nine cysteines domain"/>
    <property type="match status" value="1"/>
</dbReference>
<dbReference type="PRINTS" id="PR00248">
    <property type="entry name" value="GPCRMGR"/>
</dbReference>
<dbReference type="Pfam" id="PF01094">
    <property type="entry name" value="ANF_receptor"/>
    <property type="match status" value="1"/>
</dbReference>
<dbReference type="Gene3D" id="3.40.50.2300">
    <property type="match status" value="2"/>
</dbReference>
<evidence type="ECO:0000256" key="5">
    <source>
        <dbReference type="ARBA" id="ARBA00023040"/>
    </source>
</evidence>
<evidence type="ECO:0000256" key="2">
    <source>
        <dbReference type="ARBA" id="ARBA00022475"/>
    </source>
</evidence>
<keyword evidence="6" id="KW-0472">Membrane</keyword>
<dbReference type="GO" id="GO:0005886">
    <property type="term" value="C:plasma membrane"/>
    <property type="evidence" value="ECO:0007669"/>
    <property type="project" value="UniProtKB-SubCell"/>
</dbReference>
<comment type="caution">
    <text evidence="10">The sequence shown here is derived from an EMBL/GenBank/DDBJ whole genome shotgun (WGS) entry which is preliminary data.</text>
</comment>
<dbReference type="Proteomes" id="UP001152795">
    <property type="component" value="Unassembled WGS sequence"/>
</dbReference>
<gene>
    <name evidence="10" type="ORF">PACLA_8A063874</name>
</gene>
<dbReference type="GO" id="GO:0004930">
    <property type="term" value="F:G protein-coupled receptor activity"/>
    <property type="evidence" value="ECO:0007669"/>
    <property type="project" value="UniProtKB-KW"/>
</dbReference>
<dbReference type="SUPFAM" id="SSF53822">
    <property type="entry name" value="Periplasmic binding protein-like I"/>
    <property type="match status" value="1"/>
</dbReference>
<evidence type="ECO:0000313" key="11">
    <source>
        <dbReference type="Proteomes" id="UP001152795"/>
    </source>
</evidence>
<keyword evidence="4" id="KW-1133">Transmembrane helix</keyword>
<dbReference type="InterPro" id="IPR028082">
    <property type="entry name" value="Peripla_BP_I"/>
</dbReference>
<evidence type="ECO:0000313" key="10">
    <source>
        <dbReference type="EMBL" id="CAB4010724.1"/>
    </source>
</evidence>
<dbReference type="AlphaFoldDB" id="A0A6S7HY24"/>
<dbReference type="Pfam" id="PF00003">
    <property type="entry name" value="7tm_3"/>
    <property type="match status" value="1"/>
</dbReference>
<dbReference type="InterPro" id="IPR038550">
    <property type="entry name" value="GPCR_3_9-Cys_sf"/>
</dbReference>
<evidence type="ECO:0000256" key="9">
    <source>
        <dbReference type="ARBA" id="ARBA00023224"/>
    </source>
</evidence>
<keyword evidence="7 10" id="KW-0675">Receptor</keyword>
<dbReference type="InterPro" id="IPR000337">
    <property type="entry name" value="GPCR_3"/>
</dbReference>
<evidence type="ECO:0000256" key="1">
    <source>
        <dbReference type="ARBA" id="ARBA00004651"/>
    </source>
</evidence>
<organism evidence="10 11">
    <name type="scientific">Paramuricea clavata</name>
    <name type="common">Red gorgonian</name>
    <name type="synonym">Violescent sea-whip</name>
    <dbReference type="NCBI Taxonomy" id="317549"/>
    <lineage>
        <taxon>Eukaryota</taxon>
        <taxon>Metazoa</taxon>
        <taxon>Cnidaria</taxon>
        <taxon>Anthozoa</taxon>
        <taxon>Octocorallia</taxon>
        <taxon>Malacalcyonacea</taxon>
        <taxon>Plexauridae</taxon>
        <taxon>Paramuricea</taxon>
    </lineage>
</organism>
<evidence type="ECO:0000256" key="3">
    <source>
        <dbReference type="ARBA" id="ARBA00022692"/>
    </source>
</evidence>
<dbReference type="EMBL" id="CACRXK020006881">
    <property type="protein sequence ID" value="CAB4010724.1"/>
    <property type="molecule type" value="Genomic_DNA"/>
</dbReference>
<keyword evidence="11" id="KW-1185">Reference proteome</keyword>
<keyword evidence="5" id="KW-0297">G-protein coupled receptor</keyword>
<dbReference type="Pfam" id="PF07562">
    <property type="entry name" value="NCD3G"/>
    <property type="match status" value="1"/>
</dbReference>
<proteinExistence type="predicted"/>
<dbReference type="PANTHER" id="PTHR24060">
    <property type="entry name" value="METABOTROPIC GLUTAMATE RECEPTOR"/>
    <property type="match status" value="1"/>
</dbReference>
<dbReference type="PROSITE" id="PS50259">
    <property type="entry name" value="G_PROTEIN_RECEP_F3_4"/>
    <property type="match status" value="1"/>
</dbReference>
<evidence type="ECO:0000256" key="8">
    <source>
        <dbReference type="ARBA" id="ARBA00023180"/>
    </source>
</evidence>